<reference evidence="1" key="1">
    <citation type="submission" date="2021-06" db="EMBL/GenBank/DDBJ databases">
        <authorList>
            <person name="Kallberg Y."/>
            <person name="Tangrot J."/>
            <person name="Rosling A."/>
        </authorList>
    </citation>
    <scope>NUCLEOTIDE SEQUENCE</scope>
    <source>
        <strain evidence="1">CL356</strain>
    </source>
</reference>
<proteinExistence type="predicted"/>
<dbReference type="EMBL" id="CAJVPT010003371">
    <property type="protein sequence ID" value="CAG8494865.1"/>
    <property type="molecule type" value="Genomic_DNA"/>
</dbReference>
<name>A0ACA9KW34_9GLOM</name>
<evidence type="ECO:0000313" key="2">
    <source>
        <dbReference type="Proteomes" id="UP000789525"/>
    </source>
</evidence>
<comment type="caution">
    <text evidence="1">The sequence shown here is derived from an EMBL/GenBank/DDBJ whole genome shotgun (WGS) entry which is preliminary data.</text>
</comment>
<sequence length="1021" mass="115435">MSVVGIDFGNLQSKIAVARNRGIDVICNEVSNRATPSLVSFGNKNRYLGEAAKTQEISNFKNTVGSLKRLAGRSFQDKEIHEIEKKYINADFVDERGQVAVKVQYLDEERVFTNTQLVAMYFTKLKDITSVELKIPVSDVVISVPGWFTDVQRRSVLDAAEIAGLNCLRLLNDTTAAALGYGITKTDLPEDKPRNVVFVDIGHSSYSVTIVSFVKGQLTVKSTAYDRHLGGRNFDEVLVNHFVEVFKEKYKIDIRSNPRALFRLRTGVEKLKKVLSANTQAPLNVESIMNDIDVSAIISRQEFEELSQHILNRIEIPLAQALQESGLSLEDIHSVEVVGGSTRIPSVKERISKFFGQELKYTLNQDEAVARGCALQCAILSPVFKVREFTVQDITTYPVKITWEKIPEIPDEESELVVYSKYNSIPSTKILTFYRKQQFDIEAYYAEPDKLPTGISPWIGKFSIKQVEPTENGDLSIVKVKSRLNVHGVLSIENAHVVEEIIKEEKEEVSESQPMDTDAKPEEASKPAVKKVKKLMKKGDLPVISVHGGLDKAVITQYKELEAQMVVSDKLVADTETQKNALEEYVYDIRSKVETTYSEFVDPAIKETFVKLLNETEEWLYDEGEDSTKSIYSEKLDQLKKYGVPIVERYREAEDLPRAENLLRESISSFILNATSNDERFAHIPEEEKKSIVEKANKISEWLNEKLATQANVPKYQLPAVTSREILKERENLVHFASPILSKPKPKPEPESKPEETPTSEPKPEETPVPDATSENKSTETPTSEGDAKNEEPRSEGNPENENTSKTAIKALLKETYSKKKDVPEVTSEIEACKVLEEVLSYAFYARVERSVGAEGSRSKNLTINPIQLWAEDQYYVWFYEGSQLLNYLGGFVLIGAVFAGVLFPLWPVMLRNFVWYISVFILSLFGVLILIIAIRPVLFFLSMVVIPPGIWLFPNLLADVGFIDSFIPLWDWEVPNKKEKVPDNDEDEEIHKEDAEGIKKARDLRTTVEDDKDDDEKKND</sequence>
<protein>
    <submittedName>
        <fullName evidence="1">11263_t:CDS:1</fullName>
    </submittedName>
</protein>
<accession>A0ACA9KW34</accession>
<dbReference type="Proteomes" id="UP000789525">
    <property type="component" value="Unassembled WGS sequence"/>
</dbReference>
<organism evidence="1 2">
    <name type="scientific">Acaulospora colombiana</name>
    <dbReference type="NCBI Taxonomy" id="27376"/>
    <lineage>
        <taxon>Eukaryota</taxon>
        <taxon>Fungi</taxon>
        <taxon>Fungi incertae sedis</taxon>
        <taxon>Mucoromycota</taxon>
        <taxon>Glomeromycotina</taxon>
        <taxon>Glomeromycetes</taxon>
        <taxon>Diversisporales</taxon>
        <taxon>Acaulosporaceae</taxon>
        <taxon>Acaulospora</taxon>
    </lineage>
</organism>
<evidence type="ECO:0000313" key="1">
    <source>
        <dbReference type="EMBL" id="CAG8494865.1"/>
    </source>
</evidence>
<keyword evidence="2" id="KW-1185">Reference proteome</keyword>
<gene>
    <name evidence="1" type="ORF">ACOLOM_LOCUS2536</name>
</gene>